<evidence type="ECO:0000256" key="1">
    <source>
        <dbReference type="ARBA" id="ARBA00001964"/>
    </source>
</evidence>
<evidence type="ECO:0000256" key="3">
    <source>
        <dbReference type="ARBA" id="ARBA00022723"/>
    </source>
</evidence>
<feature type="domain" description="Transketolase N-terminal" evidence="5">
    <location>
        <begin position="6"/>
        <end position="103"/>
    </location>
</feature>
<name>A0A1J5T680_9ZZZZ</name>
<dbReference type="GO" id="GO:0046872">
    <property type="term" value="F:metal ion binding"/>
    <property type="evidence" value="ECO:0007669"/>
    <property type="project" value="UniProtKB-KW"/>
</dbReference>
<comment type="cofactor">
    <cofactor evidence="1">
        <name>thiamine diphosphate</name>
        <dbReference type="ChEBI" id="CHEBI:58937"/>
    </cofactor>
</comment>
<accession>A0A1J5T680</accession>
<dbReference type="Pfam" id="PF00456">
    <property type="entry name" value="Transketolase_N"/>
    <property type="match status" value="1"/>
</dbReference>
<dbReference type="AlphaFoldDB" id="A0A1J5T680"/>
<dbReference type="EMBL" id="MLJW01000019">
    <property type="protein sequence ID" value="OIR11805.1"/>
    <property type="molecule type" value="Genomic_DNA"/>
</dbReference>
<dbReference type="GO" id="GO:0004802">
    <property type="term" value="F:transketolase activity"/>
    <property type="evidence" value="ECO:0007669"/>
    <property type="project" value="UniProtKB-EC"/>
</dbReference>
<dbReference type="InterPro" id="IPR033247">
    <property type="entry name" value="Transketolase_fam"/>
</dbReference>
<organism evidence="6">
    <name type="scientific">mine drainage metagenome</name>
    <dbReference type="NCBI Taxonomy" id="410659"/>
    <lineage>
        <taxon>unclassified sequences</taxon>
        <taxon>metagenomes</taxon>
        <taxon>ecological metagenomes</taxon>
    </lineage>
</organism>
<evidence type="ECO:0000256" key="4">
    <source>
        <dbReference type="ARBA" id="ARBA00023052"/>
    </source>
</evidence>
<comment type="caution">
    <text evidence="6">The sequence shown here is derived from an EMBL/GenBank/DDBJ whole genome shotgun (WGS) entry which is preliminary data.</text>
</comment>
<evidence type="ECO:0000259" key="5">
    <source>
        <dbReference type="Pfam" id="PF00456"/>
    </source>
</evidence>
<sequence>MLGKLDQQCINTLRFLSVDMVQKADSGHPGLPLGAAPMAYMLWTRWLRFNPRNSHWFNRDRFVLSAGHDSALLYSLLHLTGYDLSLDDIRQFRQWGSKTPGHP</sequence>
<gene>
    <name evidence="6" type="primary">tkt_2</name>
    <name evidence="6" type="ORF">GALL_66620</name>
</gene>
<dbReference type="EC" id="2.2.1.1" evidence="6"/>
<protein>
    <submittedName>
        <fullName evidence="6">Transketolase</fullName>
        <ecNumber evidence="6">2.2.1.1</ecNumber>
    </submittedName>
</protein>
<dbReference type="InterPro" id="IPR029061">
    <property type="entry name" value="THDP-binding"/>
</dbReference>
<dbReference type="PROSITE" id="PS00801">
    <property type="entry name" value="TRANSKETOLASE_1"/>
    <property type="match status" value="1"/>
</dbReference>
<dbReference type="PANTHER" id="PTHR43522:SF2">
    <property type="entry name" value="TRANSKETOLASE 1-RELATED"/>
    <property type="match status" value="1"/>
</dbReference>
<dbReference type="InterPro" id="IPR005474">
    <property type="entry name" value="Transketolase_N"/>
</dbReference>
<dbReference type="InterPro" id="IPR049557">
    <property type="entry name" value="Transketolase_CS"/>
</dbReference>
<dbReference type="GO" id="GO:0005829">
    <property type="term" value="C:cytosol"/>
    <property type="evidence" value="ECO:0007669"/>
    <property type="project" value="TreeGrafter"/>
</dbReference>
<dbReference type="SUPFAM" id="SSF52518">
    <property type="entry name" value="Thiamin diphosphate-binding fold (THDP-binding)"/>
    <property type="match status" value="1"/>
</dbReference>
<dbReference type="GO" id="GO:0006098">
    <property type="term" value="P:pentose-phosphate shunt"/>
    <property type="evidence" value="ECO:0007669"/>
    <property type="project" value="TreeGrafter"/>
</dbReference>
<proteinExistence type="predicted"/>
<keyword evidence="3" id="KW-0479">Metal-binding</keyword>
<dbReference type="PANTHER" id="PTHR43522">
    <property type="entry name" value="TRANSKETOLASE"/>
    <property type="match status" value="1"/>
</dbReference>
<keyword evidence="4" id="KW-0786">Thiamine pyrophosphate</keyword>
<evidence type="ECO:0000313" key="6">
    <source>
        <dbReference type="EMBL" id="OIR11805.1"/>
    </source>
</evidence>
<dbReference type="Gene3D" id="3.40.50.970">
    <property type="match status" value="1"/>
</dbReference>
<keyword evidence="2 6" id="KW-0808">Transferase</keyword>
<reference evidence="6" key="1">
    <citation type="submission" date="2016-10" db="EMBL/GenBank/DDBJ databases">
        <title>Sequence of Gallionella enrichment culture.</title>
        <authorList>
            <person name="Poehlein A."/>
            <person name="Muehling M."/>
            <person name="Daniel R."/>
        </authorList>
    </citation>
    <scope>NUCLEOTIDE SEQUENCE</scope>
</reference>
<evidence type="ECO:0000256" key="2">
    <source>
        <dbReference type="ARBA" id="ARBA00022679"/>
    </source>
</evidence>